<protein>
    <submittedName>
        <fullName evidence="2">Uncharacterized protein</fullName>
    </submittedName>
</protein>
<dbReference type="Proteomes" id="UP001049176">
    <property type="component" value="Chromosome 4"/>
</dbReference>
<feature type="compositionally biased region" description="Polar residues" evidence="1">
    <location>
        <begin position="376"/>
        <end position="387"/>
    </location>
</feature>
<name>A0A9P7S232_9AGAR</name>
<reference evidence="2" key="1">
    <citation type="journal article" date="2021" name="Genome Biol. Evol.">
        <title>The assembled and annotated genome of the fairy-ring fungus Marasmius oreades.</title>
        <authorList>
            <person name="Hiltunen M."/>
            <person name="Ament-Velasquez S.L."/>
            <person name="Johannesson H."/>
        </authorList>
    </citation>
    <scope>NUCLEOTIDE SEQUENCE</scope>
    <source>
        <strain evidence="2">03SP1</strain>
    </source>
</reference>
<evidence type="ECO:0000256" key="1">
    <source>
        <dbReference type="SAM" id="MobiDB-lite"/>
    </source>
</evidence>
<evidence type="ECO:0000313" key="3">
    <source>
        <dbReference type="Proteomes" id="UP001049176"/>
    </source>
</evidence>
<dbReference type="KEGG" id="more:E1B28_007548"/>
<sequence length="676" mass="76635">MNTTPKPLFSLKEITQQPEILVSFAKPGSPVKSFDGLCGNHIGEVLVTSPNMNVLYTPPLNECRVRMRKHRHFGYDDPLFFPQPFSRPAAHLAVIRVPQPHTTHPFSVAWMVPDESHFVASDDTFCAGFGVLQNHIRSKLVDLSKSVIDSLPENRMEDSYMRPGLEQLRRLLDRLELAAPKDEVFLRFSCTQRHILELDARGRWVSGFRDKFGAAARHRVDKMDLAGEKIMGAFTDDLDDLESLFQSNIPVWFVRRLTRAGEARIDKLGNFIYPFPDGTIRLHSDFVIDLSDATPSHRVVFTGLARNPERYIAMANYIASLFEYPSVLGTTQPRSSTSLQKAALPLTPGMPIRHPSQASKARSTPYPKGKGGRAKQPNTANNSFLTPSSPLMPSSIEAWKVSLEDMSGHNQSLPAPDGVSRGYALPPPDMFITTGNELTVIILFRNWLKLRKIFVYRLSSSGDRFSKKQWRQMLTLDEGKEIRADTRTGQQKLETQKLLQEIMGKCVFEIKNFASALVKWRNHALDGTKMPPKEVAREILWELYELNFRQDLVALDDQLDESGMSRTDRCAVVEACWIGMRDHADLAKANDGFGSLEPQRRMKVLKGLHRLMTTWQGAKPAVLLSRFPEDSDSHNLKTQLDRIERDLAYHYSRSFLEVFGRAASIPYRLPRARVFS</sequence>
<organism evidence="2 3">
    <name type="scientific">Marasmius oreades</name>
    <name type="common">fairy-ring Marasmius</name>
    <dbReference type="NCBI Taxonomy" id="181124"/>
    <lineage>
        <taxon>Eukaryota</taxon>
        <taxon>Fungi</taxon>
        <taxon>Dikarya</taxon>
        <taxon>Basidiomycota</taxon>
        <taxon>Agaricomycotina</taxon>
        <taxon>Agaricomycetes</taxon>
        <taxon>Agaricomycetidae</taxon>
        <taxon>Agaricales</taxon>
        <taxon>Marasmiineae</taxon>
        <taxon>Marasmiaceae</taxon>
        <taxon>Marasmius</taxon>
    </lineage>
</organism>
<dbReference type="OrthoDB" id="2634326at2759"/>
<evidence type="ECO:0000313" key="2">
    <source>
        <dbReference type="EMBL" id="KAG7093912.1"/>
    </source>
</evidence>
<dbReference type="GeneID" id="66076624"/>
<dbReference type="EMBL" id="CM032184">
    <property type="protein sequence ID" value="KAG7093912.1"/>
    <property type="molecule type" value="Genomic_DNA"/>
</dbReference>
<gene>
    <name evidence="2" type="ORF">E1B28_007548</name>
</gene>
<proteinExistence type="predicted"/>
<dbReference type="AlphaFoldDB" id="A0A9P7S232"/>
<comment type="caution">
    <text evidence="2">The sequence shown here is derived from an EMBL/GenBank/DDBJ whole genome shotgun (WGS) entry which is preliminary data.</text>
</comment>
<feature type="region of interest" description="Disordered" evidence="1">
    <location>
        <begin position="344"/>
        <end position="387"/>
    </location>
</feature>
<accession>A0A9P7S232</accession>
<keyword evidence="3" id="KW-1185">Reference proteome</keyword>
<dbReference type="RefSeq" id="XP_043010382.1">
    <property type="nucleotide sequence ID" value="XM_043152296.1"/>
</dbReference>